<organism evidence="15 16">
    <name type="scientific">Apostasia shenzhenica</name>
    <dbReference type="NCBI Taxonomy" id="1088818"/>
    <lineage>
        <taxon>Eukaryota</taxon>
        <taxon>Viridiplantae</taxon>
        <taxon>Streptophyta</taxon>
        <taxon>Embryophyta</taxon>
        <taxon>Tracheophyta</taxon>
        <taxon>Spermatophyta</taxon>
        <taxon>Magnoliopsida</taxon>
        <taxon>Liliopsida</taxon>
        <taxon>Asparagales</taxon>
        <taxon>Orchidaceae</taxon>
        <taxon>Apostasioideae</taxon>
        <taxon>Apostasia</taxon>
    </lineage>
</organism>
<feature type="domain" description="HTH myb-type" evidence="14">
    <location>
        <begin position="184"/>
        <end position="232"/>
    </location>
</feature>
<evidence type="ECO:0000256" key="3">
    <source>
        <dbReference type="ARBA" id="ARBA00022782"/>
    </source>
</evidence>
<proteinExistence type="predicted"/>
<keyword evidence="8" id="KW-0804">Transcription</keyword>
<evidence type="ECO:0000256" key="2">
    <source>
        <dbReference type="ARBA" id="ARBA00022737"/>
    </source>
</evidence>
<dbReference type="Pfam" id="PF00249">
    <property type="entry name" value="Myb_DNA-binding"/>
    <property type="match status" value="2"/>
</dbReference>
<evidence type="ECO:0000256" key="12">
    <source>
        <dbReference type="SAM" id="SignalP"/>
    </source>
</evidence>
<dbReference type="PROSITE" id="PS51294">
    <property type="entry name" value="HTH_MYB"/>
    <property type="match status" value="2"/>
</dbReference>
<sequence>MRGRAAIGSAGLAWPSFLSIFVHARDCATFGVRAAAVPPEGTERGANCEAWRGEERWLSAYLSLSLISQATSHGVSLFPLASRIGIRTPEAFPVSELRFLSPISSNAGHGLNFAGKSIPCSVSGVFICCGAGSGGWMDSREGYSIMNRLQNEDDNTMLPRDPNESSFGDGSYDGSSLTGGVAFKKGPWTSAEDAILLDYVKKFGEGNWNAVKKRSGLSRCGKSCRLRWANHLRPNLKKGAFTKEEEQRIILLHAKMGNKWAKIATLLPGRTDNEIKNYWNTRIKRRQRAGLPLYPPNFYRQEVNENLQSHSAGQYNIGDKVSQCLQGVMHHMSDHGFNPLEANLLPLSYTPDLSFTGMLSQDLKLLSHSFDRGENRARQFKESQTIFPVSDDDIASGFRMFLQLPNEPSEKFHGNFELGYPCHAPDPDSNWKAESFGCSYPGSHCLSKNVNYSASRPLPGTLKTELPSLQYPDLGSNSWQTCLPAPCIEAVDAYIQSPATVFVQSDCDLRSSGLLETLVHETHGMSFGNKQPSGKSLFPAAVNPGIPEISTVNFYSADWEENGDSNSPFFLSAVSLFNECNPSRSYLAEHTSSVANLGELRALLSLLLLGAPFPAF</sequence>
<dbReference type="InterPro" id="IPR001005">
    <property type="entry name" value="SANT/Myb"/>
</dbReference>
<dbReference type="GO" id="GO:0030154">
    <property type="term" value="P:cell differentiation"/>
    <property type="evidence" value="ECO:0007669"/>
    <property type="project" value="UniProtKB-KW"/>
</dbReference>
<keyword evidence="6" id="KW-0238">DNA-binding</keyword>
<protein>
    <recommendedName>
        <fullName evidence="10">Transcription factor GAMYB</fullName>
    </recommendedName>
    <alternativeName>
        <fullName evidence="11">OsGAMyb</fullName>
    </alternativeName>
</protein>
<evidence type="ECO:0000259" key="14">
    <source>
        <dbReference type="PROSITE" id="PS51294"/>
    </source>
</evidence>
<dbReference type="OrthoDB" id="2143914at2759"/>
<evidence type="ECO:0000256" key="11">
    <source>
        <dbReference type="ARBA" id="ARBA00078675"/>
    </source>
</evidence>
<dbReference type="PROSITE" id="PS50090">
    <property type="entry name" value="MYB_LIKE"/>
    <property type="match status" value="2"/>
</dbReference>
<dbReference type="GO" id="GO:0003677">
    <property type="term" value="F:DNA binding"/>
    <property type="evidence" value="ECO:0007669"/>
    <property type="project" value="UniProtKB-KW"/>
</dbReference>
<evidence type="ECO:0000256" key="7">
    <source>
        <dbReference type="ARBA" id="ARBA00023159"/>
    </source>
</evidence>
<dbReference type="Proteomes" id="UP000236161">
    <property type="component" value="Unassembled WGS sequence"/>
</dbReference>
<dbReference type="InterPro" id="IPR017930">
    <property type="entry name" value="Myb_dom"/>
</dbReference>
<evidence type="ECO:0000256" key="4">
    <source>
        <dbReference type="ARBA" id="ARBA00023015"/>
    </source>
</evidence>
<evidence type="ECO:0000259" key="13">
    <source>
        <dbReference type="PROSITE" id="PS50090"/>
    </source>
</evidence>
<evidence type="ECO:0000256" key="5">
    <source>
        <dbReference type="ARBA" id="ARBA00023089"/>
    </source>
</evidence>
<evidence type="ECO:0000256" key="6">
    <source>
        <dbReference type="ARBA" id="ARBA00023125"/>
    </source>
</evidence>
<feature type="domain" description="HTH myb-type" evidence="14">
    <location>
        <begin position="233"/>
        <end position="287"/>
    </location>
</feature>
<feature type="domain" description="Myb-like" evidence="13">
    <location>
        <begin position="233"/>
        <end position="283"/>
    </location>
</feature>
<accession>A0A2I0BDR3</accession>
<dbReference type="FunFam" id="1.10.10.60:FF:000001">
    <property type="entry name" value="MYB-related transcription factor"/>
    <property type="match status" value="1"/>
</dbReference>
<dbReference type="GO" id="GO:0005634">
    <property type="term" value="C:nucleus"/>
    <property type="evidence" value="ECO:0007669"/>
    <property type="project" value="UniProtKB-SubCell"/>
</dbReference>
<dbReference type="SMART" id="SM00717">
    <property type="entry name" value="SANT"/>
    <property type="match status" value="2"/>
</dbReference>
<dbReference type="SUPFAM" id="SSF46689">
    <property type="entry name" value="Homeodomain-like"/>
    <property type="match status" value="1"/>
</dbReference>
<comment type="subcellular location">
    <subcellularLocation>
        <location evidence="1">Nucleus</location>
    </subcellularLocation>
</comment>
<dbReference type="EMBL" id="KZ451888">
    <property type="protein sequence ID" value="PKA65906.1"/>
    <property type="molecule type" value="Genomic_DNA"/>
</dbReference>
<dbReference type="Gene3D" id="1.10.10.60">
    <property type="entry name" value="Homeodomain-like"/>
    <property type="match status" value="2"/>
</dbReference>
<reference evidence="15 16" key="1">
    <citation type="journal article" date="2017" name="Nature">
        <title>The Apostasia genome and the evolution of orchids.</title>
        <authorList>
            <person name="Zhang G.Q."/>
            <person name="Liu K.W."/>
            <person name="Li Z."/>
            <person name="Lohaus R."/>
            <person name="Hsiao Y.Y."/>
            <person name="Niu S.C."/>
            <person name="Wang J.Y."/>
            <person name="Lin Y.C."/>
            <person name="Xu Q."/>
            <person name="Chen L.J."/>
            <person name="Yoshida K."/>
            <person name="Fujiwara S."/>
            <person name="Wang Z.W."/>
            <person name="Zhang Y.Q."/>
            <person name="Mitsuda N."/>
            <person name="Wang M."/>
            <person name="Liu G.H."/>
            <person name="Pecoraro L."/>
            <person name="Huang H.X."/>
            <person name="Xiao X.J."/>
            <person name="Lin M."/>
            <person name="Wu X.Y."/>
            <person name="Wu W.L."/>
            <person name="Chen Y.Y."/>
            <person name="Chang S.B."/>
            <person name="Sakamoto S."/>
            <person name="Ohme-Takagi M."/>
            <person name="Yagi M."/>
            <person name="Zeng S.J."/>
            <person name="Shen C.Y."/>
            <person name="Yeh C.M."/>
            <person name="Luo Y.B."/>
            <person name="Tsai W.C."/>
            <person name="Van de Peer Y."/>
            <person name="Liu Z.J."/>
        </authorList>
    </citation>
    <scope>NUCLEOTIDE SEQUENCE [LARGE SCALE GENOMIC DNA]</scope>
    <source>
        <strain evidence="16">cv. Shenzhen</strain>
        <tissue evidence="15">Stem</tissue>
    </source>
</reference>
<dbReference type="GO" id="GO:0009908">
    <property type="term" value="P:flower development"/>
    <property type="evidence" value="ECO:0007669"/>
    <property type="project" value="UniProtKB-KW"/>
</dbReference>
<feature type="domain" description="Myb-like" evidence="13">
    <location>
        <begin position="184"/>
        <end position="232"/>
    </location>
</feature>
<gene>
    <name evidence="15" type="primary">GAM1</name>
    <name evidence="15" type="ORF">AXF42_Ash010315</name>
</gene>
<dbReference type="GO" id="GO:0009555">
    <property type="term" value="P:pollen development"/>
    <property type="evidence" value="ECO:0007669"/>
    <property type="project" value="UniProtKB-ARBA"/>
</dbReference>
<keyword evidence="9" id="KW-0539">Nucleus</keyword>
<keyword evidence="2" id="KW-0677">Repeat</keyword>
<feature type="signal peptide" evidence="12">
    <location>
        <begin position="1"/>
        <end position="24"/>
    </location>
</feature>
<dbReference type="InterPro" id="IPR009057">
    <property type="entry name" value="Homeodomain-like_sf"/>
</dbReference>
<feature type="chain" id="PRO_5014111007" description="Transcription factor GAMYB" evidence="12">
    <location>
        <begin position="25"/>
        <end position="616"/>
    </location>
</feature>
<evidence type="ECO:0000256" key="10">
    <source>
        <dbReference type="ARBA" id="ARBA00071221"/>
    </source>
</evidence>
<dbReference type="FunFam" id="1.10.10.60:FF:000119">
    <property type="entry name" value="Transcription factor GAMYB"/>
    <property type="match status" value="1"/>
</dbReference>
<dbReference type="AlphaFoldDB" id="A0A2I0BDR3"/>
<keyword evidence="12" id="KW-0732">Signal</keyword>
<keyword evidence="7" id="KW-0010">Activator</keyword>
<evidence type="ECO:0000256" key="9">
    <source>
        <dbReference type="ARBA" id="ARBA00023242"/>
    </source>
</evidence>
<dbReference type="PANTHER" id="PTHR47995">
    <property type="entry name" value="TRANSCRIPTION FACTOR MYB33-RELATED"/>
    <property type="match status" value="1"/>
</dbReference>
<keyword evidence="3" id="KW-0221">Differentiation</keyword>
<keyword evidence="16" id="KW-1185">Reference proteome</keyword>
<evidence type="ECO:0000256" key="8">
    <source>
        <dbReference type="ARBA" id="ARBA00023163"/>
    </source>
</evidence>
<dbReference type="PANTHER" id="PTHR47995:SF18">
    <property type="entry name" value="TRANSCRIPTION FACTOR MYB65"/>
    <property type="match status" value="1"/>
</dbReference>
<name>A0A2I0BDR3_9ASPA</name>
<evidence type="ECO:0000313" key="16">
    <source>
        <dbReference type="Proteomes" id="UP000236161"/>
    </source>
</evidence>
<keyword evidence="4" id="KW-0805">Transcription regulation</keyword>
<dbReference type="CDD" id="cd00167">
    <property type="entry name" value="SANT"/>
    <property type="match status" value="2"/>
</dbReference>
<keyword evidence="5" id="KW-0287">Flowering</keyword>
<evidence type="ECO:0000256" key="1">
    <source>
        <dbReference type="ARBA" id="ARBA00004123"/>
    </source>
</evidence>
<evidence type="ECO:0000313" key="15">
    <source>
        <dbReference type="EMBL" id="PKA65906.1"/>
    </source>
</evidence>